<evidence type="ECO:0000313" key="2">
    <source>
        <dbReference type="EMBL" id="CAG8544383.1"/>
    </source>
</evidence>
<reference evidence="2" key="1">
    <citation type="submission" date="2021-06" db="EMBL/GenBank/DDBJ databases">
        <authorList>
            <person name="Kallberg Y."/>
            <person name="Tangrot J."/>
            <person name="Rosling A."/>
        </authorList>
    </citation>
    <scope>NUCLEOTIDE SEQUENCE</scope>
    <source>
        <strain evidence="2">FL130A</strain>
    </source>
</reference>
<sequence>MSETKKIIKFTKPVPTLPNETLQDIFQYLGRYTLQQTLLVNKRWCANTIFTFWKQPFHYSHDFRIIKTYLSFLEDGDDAEKQKLLDAGIEIPSKVENRIFEIPSVLVHLKYCGVIVAVKNLIANRGNAKVEINDTTNLMNLIIETLLRLFVRKEVKLVSLNLTCEKKFDPFLRFVDPEYLELTKNLKELYIDSKCPRGLLFQWAAGNCRKLHSLEIDLVRWRRAKQSNRKDLTDDENLARLICAQNELQYFKLSHYAHRKDLKTQLIVDALATQANTLQHVIFNVVSFARCRPLEGLAKCINLNSIEFHSVYKLQEFEIVQPLISAKFNNLKKVIIVEPAQVCEELRKWADTINNMKK</sequence>
<keyword evidence="3" id="KW-1185">Reference proteome</keyword>
<evidence type="ECO:0000259" key="1">
    <source>
        <dbReference type="Pfam" id="PF12937"/>
    </source>
</evidence>
<accession>A0A9N9ATI6</accession>
<organism evidence="2 3">
    <name type="scientific">Ambispora leptoticha</name>
    <dbReference type="NCBI Taxonomy" id="144679"/>
    <lineage>
        <taxon>Eukaryota</taxon>
        <taxon>Fungi</taxon>
        <taxon>Fungi incertae sedis</taxon>
        <taxon>Mucoromycota</taxon>
        <taxon>Glomeromycotina</taxon>
        <taxon>Glomeromycetes</taxon>
        <taxon>Archaeosporales</taxon>
        <taxon>Ambisporaceae</taxon>
        <taxon>Ambispora</taxon>
    </lineage>
</organism>
<proteinExistence type="predicted"/>
<dbReference type="InterPro" id="IPR001810">
    <property type="entry name" value="F-box_dom"/>
</dbReference>
<dbReference type="AlphaFoldDB" id="A0A9N9ATI6"/>
<protein>
    <submittedName>
        <fullName evidence="2">1087_t:CDS:1</fullName>
    </submittedName>
</protein>
<name>A0A9N9ATI6_9GLOM</name>
<dbReference type="SUPFAM" id="SSF52047">
    <property type="entry name" value="RNI-like"/>
    <property type="match status" value="1"/>
</dbReference>
<evidence type="ECO:0000313" key="3">
    <source>
        <dbReference type="Proteomes" id="UP000789508"/>
    </source>
</evidence>
<dbReference type="EMBL" id="CAJVPS010001599">
    <property type="protein sequence ID" value="CAG8544383.1"/>
    <property type="molecule type" value="Genomic_DNA"/>
</dbReference>
<comment type="caution">
    <text evidence="2">The sequence shown here is derived from an EMBL/GenBank/DDBJ whole genome shotgun (WGS) entry which is preliminary data.</text>
</comment>
<gene>
    <name evidence="2" type="ORF">ALEPTO_LOCUS5569</name>
</gene>
<dbReference type="InterPro" id="IPR036047">
    <property type="entry name" value="F-box-like_dom_sf"/>
</dbReference>
<dbReference type="SUPFAM" id="SSF81383">
    <property type="entry name" value="F-box domain"/>
    <property type="match status" value="1"/>
</dbReference>
<dbReference type="Pfam" id="PF12937">
    <property type="entry name" value="F-box-like"/>
    <property type="match status" value="1"/>
</dbReference>
<dbReference type="Proteomes" id="UP000789508">
    <property type="component" value="Unassembled WGS sequence"/>
</dbReference>
<dbReference type="CDD" id="cd09917">
    <property type="entry name" value="F-box_SF"/>
    <property type="match status" value="1"/>
</dbReference>
<dbReference type="OrthoDB" id="2351154at2759"/>
<feature type="domain" description="F-box" evidence="1">
    <location>
        <begin position="16"/>
        <end position="57"/>
    </location>
</feature>